<dbReference type="Proteomes" id="UP000824262">
    <property type="component" value="Unassembled WGS sequence"/>
</dbReference>
<reference evidence="2" key="1">
    <citation type="submission" date="2020-10" db="EMBL/GenBank/DDBJ databases">
        <authorList>
            <person name="Gilroy R."/>
        </authorList>
    </citation>
    <scope>NUCLEOTIDE SEQUENCE</scope>
    <source>
        <strain evidence="2">ChiBcolR7-354</strain>
    </source>
</reference>
<dbReference type="AlphaFoldDB" id="A0A9D1CTV2"/>
<accession>A0A9D1CTV2</accession>
<feature type="transmembrane region" description="Helical" evidence="1">
    <location>
        <begin position="12"/>
        <end position="33"/>
    </location>
</feature>
<dbReference type="InterPro" id="IPR012507">
    <property type="entry name" value="YibE_F"/>
</dbReference>
<feature type="transmembrane region" description="Helical" evidence="1">
    <location>
        <begin position="348"/>
        <end position="373"/>
    </location>
</feature>
<feature type="transmembrane region" description="Helical" evidence="1">
    <location>
        <begin position="128"/>
        <end position="146"/>
    </location>
</feature>
<dbReference type="PANTHER" id="PTHR41771">
    <property type="entry name" value="MEMBRANE PROTEIN-RELATED"/>
    <property type="match status" value="1"/>
</dbReference>
<proteinExistence type="predicted"/>
<feature type="transmembrane region" description="Helical" evidence="1">
    <location>
        <begin position="212"/>
        <end position="235"/>
    </location>
</feature>
<feature type="transmembrane region" description="Helical" evidence="1">
    <location>
        <begin position="313"/>
        <end position="336"/>
    </location>
</feature>
<sequence>MDKTGFRRILSKYGPIMVGLALILVLLIMPTGYEDNIVYQESIICPALVLSTNDSLIIDTGLVRSGDQLCELEILSGEFKGAICEGNNQLNGSLEQDKLFSPGDKALVRINHQDGEILNVSMIDHYRVPSELVLAALFVILLVLFAGRTGVRALVSFAVCVLMIWKVLVPYSLNGVNPVYLGLGVVLIMAAMTVSLVYGFDRRALASLSGCVLAVAVTCIMGIIFTDLFKIHGAVMSYSESLLYSGYSQLNLTRIFMASIFIGSSGAIMDLSVDITSSISEVVEKKPDITAREAIKSGFTVGRAALSTQTTTLLLAYSGGYISLLMVFMAQGTPLYTIFNLKYVAAEILHTLVGCFGLVTVAPLTAVTAGLLLTGRRPTLRAGA</sequence>
<feature type="transmembrane region" description="Helical" evidence="1">
    <location>
        <begin position="255"/>
        <end position="273"/>
    </location>
</feature>
<keyword evidence="1" id="KW-0812">Transmembrane</keyword>
<organism evidence="2 3">
    <name type="scientific">Candidatus Scatomorpha intestinavium</name>
    <dbReference type="NCBI Taxonomy" id="2840922"/>
    <lineage>
        <taxon>Bacteria</taxon>
        <taxon>Bacillati</taxon>
        <taxon>Bacillota</taxon>
        <taxon>Clostridia</taxon>
        <taxon>Eubacteriales</taxon>
        <taxon>Candidatus Scatomorpha</taxon>
    </lineage>
</organism>
<comment type="caution">
    <text evidence="2">The sequence shown here is derived from an EMBL/GenBank/DDBJ whole genome shotgun (WGS) entry which is preliminary data.</text>
</comment>
<name>A0A9D1CTV2_9FIRM</name>
<keyword evidence="1" id="KW-1133">Transmembrane helix</keyword>
<evidence type="ECO:0000256" key="1">
    <source>
        <dbReference type="SAM" id="Phobius"/>
    </source>
</evidence>
<protein>
    <submittedName>
        <fullName evidence="2">YibE/F family protein</fullName>
    </submittedName>
</protein>
<keyword evidence="1" id="KW-0472">Membrane</keyword>
<feature type="transmembrane region" description="Helical" evidence="1">
    <location>
        <begin position="179"/>
        <end position="200"/>
    </location>
</feature>
<gene>
    <name evidence="2" type="ORF">IAB77_05945</name>
</gene>
<evidence type="ECO:0000313" key="3">
    <source>
        <dbReference type="Proteomes" id="UP000824262"/>
    </source>
</evidence>
<dbReference type="Pfam" id="PF07907">
    <property type="entry name" value="YibE_F"/>
    <property type="match status" value="1"/>
</dbReference>
<reference evidence="2" key="2">
    <citation type="journal article" date="2021" name="PeerJ">
        <title>Extensive microbial diversity within the chicken gut microbiome revealed by metagenomics and culture.</title>
        <authorList>
            <person name="Gilroy R."/>
            <person name="Ravi A."/>
            <person name="Getino M."/>
            <person name="Pursley I."/>
            <person name="Horton D.L."/>
            <person name="Alikhan N.F."/>
            <person name="Baker D."/>
            <person name="Gharbi K."/>
            <person name="Hall N."/>
            <person name="Watson M."/>
            <person name="Adriaenssens E.M."/>
            <person name="Foster-Nyarko E."/>
            <person name="Jarju S."/>
            <person name="Secka A."/>
            <person name="Antonio M."/>
            <person name="Oren A."/>
            <person name="Chaudhuri R.R."/>
            <person name="La Ragione R."/>
            <person name="Hildebrand F."/>
            <person name="Pallen M.J."/>
        </authorList>
    </citation>
    <scope>NUCLEOTIDE SEQUENCE</scope>
    <source>
        <strain evidence="2">ChiBcolR7-354</strain>
    </source>
</reference>
<feature type="transmembrane region" description="Helical" evidence="1">
    <location>
        <begin position="153"/>
        <end position="173"/>
    </location>
</feature>
<evidence type="ECO:0000313" key="2">
    <source>
        <dbReference type="EMBL" id="HIQ78785.1"/>
    </source>
</evidence>
<dbReference type="EMBL" id="DVGA01000058">
    <property type="protein sequence ID" value="HIQ78785.1"/>
    <property type="molecule type" value="Genomic_DNA"/>
</dbReference>
<dbReference type="PANTHER" id="PTHR41771:SF1">
    <property type="entry name" value="MEMBRANE PROTEIN"/>
    <property type="match status" value="1"/>
</dbReference>